<comment type="caution">
    <text evidence="3">The sequence shown here is derived from an EMBL/GenBank/DDBJ whole genome shotgun (WGS) entry which is preliminary data.</text>
</comment>
<dbReference type="InterPro" id="IPR013783">
    <property type="entry name" value="Ig-like_fold"/>
</dbReference>
<protein>
    <recommendedName>
        <fullName evidence="2">PKD/Chitinase domain-containing protein</fullName>
    </recommendedName>
</protein>
<reference evidence="3 4" key="1">
    <citation type="submission" date="2016-08" db="EMBL/GenBank/DDBJ databases">
        <title>New Insights into Marine Group III Euryarchaeota, from dark to light.</title>
        <authorList>
            <person name="Haro-Moreno J.M."/>
            <person name="Rodriguez-Valera F."/>
            <person name="Lopez-Garcia P."/>
            <person name="Moreira D."/>
            <person name="Martin-Cuadrado A.B."/>
        </authorList>
    </citation>
    <scope>NUCLEOTIDE SEQUENCE [LARGE SCALE GENOMIC DNA]</scope>
    <source>
        <strain evidence="3">CG-Bathy1</strain>
    </source>
</reference>
<name>A0A1J5TH97_9ARCH</name>
<dbReference type="Proteomes" id="UP000183815">
    <property type="component" value="Unassembled WGS sequence"/>
</dbReference>
<evidence type="ECO:0000256" key="1">
    <source>
        <dbReference type="SAM" id="MobiDB-lite"/>
    </source>
</evidence>
<dbReference type="Pfam" id="PF18911">
    <property type="entry name" value="PKD_4"/>
    <property type="match status" value="2"/>
</dbReference>
<feature type="region of interest" description="Disordered" evidence="1">
    <location>
        <begin position="35"/>
        <end position="59"/>
    </location>
</feature>
<evidence type="ECO:0000313" key="4">
    <source>
        <dbReference type="Proteomes" id="UP000183815"/>
    </source>
</evidence>
<evidence type="ECO:0000259" key="2">
    <source>
        <dbReference type="SMART" id="SM00089"/>
    </source>
</evidence>
<feature type="compositionally biased region" description="Polar residues" evidence="1">
    <location>
        <begin position="42"/>
        <end position="53"/>
    </location>
</feature>
<sequence length="362" mass="41066">MRGSFAILVGLLIFTAGCIDEEKPPNNPPEAKISIAGGNGPFETNTEIQFSGEDSTDEDGDTLEYWWDFDPNEDANGNGVTNDDRDRVGKDVVWTYYDESVYVVRLTVSDGIDQDSVDKTITVNEPENAPVAVVDTLDGNDRGVAHPNDPVYFEFTAEESTAGDGEIIKYEWDFSYESGDGFQSEEETQTAEIEYGFAEGGVYWIYLKITNDQGETDTTGSRDAIKIYVNYNATIEGEVKDTDGDNDPEYTMPINSWGVQKVEVTLKYNAGNSHGNDLDIWLYFPNGTACGTEEDDEGVCYWENHDEENTTQIYHLKIDYWMGKFDDEEELGEWTIEIRHERSTWATEVPFELWFDIYYYDD</sequence>
<accession>A0A1J5TH97</accession>
<dbReference type="Gene3D" id="2.60.40.10">
    <property type="entry name" value="Immunoglobulins"/>
    <property type="match status" value="2"/>
</dbReference>
<feature type="domain" description="PKD/Chitinase" evidence="2">
    <location>
        <begin position="30"/>
        <end position="126"/>
    </location>
</feature>
<dbReference type="EMBL" id="MIYU01000001">
    <property type="protein sequence ID" value="OIR20322.1"/>
    <property type="molecule type" value="Genomic_DNA"/>
</dbReference>
<proteinExistence type="predicted"/>
<gene>
    <name evidence="3" type="ORF">BEU04_00495</name>
</gene>
<feature type="domain" description="PKD/Chitinase" evidence="2">
    <location>
        <begin position="133"/>
        <end position="267"/>
    </location>
</feature>
<dbReference type="InterPro" id="IPR035986">
    <property type="entry name" value="PKD_dom_sf"/>
</dbReference>
<dbReference type="PROSITE" id="PS51257">
    <property type="entry name" value="PROKAR_LIPOPROTEIN"/>
    <property type="match status" value="1"/>
</dbReference>
<dbReference type="InterPro" id="IPR022409">
    <property type="entry name" value="PKD/Chitinase_dom"/>
</dbReference>
<dbReference type="CDD" id="cd00146">
    <property type="entry name" value="PKD"/>
    <property type="match status" value="2"/>
</dbReference>
<evidence type="ECO:0000313" key="3">
    <source>
        <dbReference type="EMBL" id="OIR20322.1"/>
    </source>
</evidence>
<dbReference type="SUPFAM" id="SSF49299">
    <property type="entry name" value="PKD domain"/>
    <property type="match status" value="2"/>
</dbReference>
<dbReference type="SMART" id="SM00089">
    <property type="entry name" value="PKD"/>
    <property type="match status" value="2"/>
</dbReference>
<dbReference type="AlphaFoldDB" id="A0A1J5TH97"/>
<dbReference type="InterPro" id="IPR000601">
    <property type="entry name" value="PKD_dom"/>
</dbReference>
<organism evidence="3 4">
    <name type="scientific">Marine Group III euryarchaeote CG-Bathy1</name>
    <dbReference type="NCBI Taxonomy" id="1889001"/>
    <lineage>
        <taxon>Archaea</taxon>
        <taxon>Methanobacteriati</taxon>
        <taxon>Thermoplasmatota</taxon>
        <taxon>Thermoplasmata</taxon>
        <taxon>Candidatus Thermoprofundales</taxon>
    </lineage>
</organism>